<sequence>MPLPPITRFSALATNPSPTNNNNGLYVPRLNTAKIAAIPTVTKVNGGMWYNDDVNRLEARVNNTTIILAAGNGNVSGPNISVANNIAVFADNTGHVIADSGVDIVQVPTPAPLLRFSNSAEASSATVNEIGNLGHLKFTNGLGLIFVDGLMPVEFITNTYKTVTQVCSLFTDGLPSSSTSPSALVEIQSDTGALLLSRMTTTERDALSAPSGANGMLLFNTTTTTFNGFDGTNWRVMPLLNTNGTLTAADPISSANLTTKNYVDTAIAVPAAAKFIIQTANASVPNAQVLGALSTGLLKNTTTTGVLTIGVPGTDYYSLGNPTRIIDDTSNFFIGTLAGNLTTTGIANTGTGANSLGALTNGIDNTGTGNAALKQNTTGSSNSSFGARALSLNISGSANSAFGTVALLSSIGSNNSAFGANALPLGTGDSNSSFGSSSLFNIVNGSNNVALGNKAAFNFATYNKCILIGDNSDTSVTNLTNAIAIGYLASVGASNSMVLGGTGANQLSVGIGITPNAQFQLPTIHANRKIVLYETANNDHQVYGFGTSAGLFNSQIDNTTSAFTWKAAASSSASNELMRLTGTGFLGIGTTTPHALLQFPNASQNRTIVLFETANNDHQVLGLGVNSGVFRFQIDASATNYVFYVGTSSTTSSELMRLTGTGNLAIGNSSAPARIAVRGGVQNVATEDSCIRATAGTGTVAKIEIECGELWELRSEANSVFSIYTRTGTVYGLSIYHPSPNSTIFAVQKQASATYYGNAFTNTTVSVGGTFTQLFFPPAISSTLNNYTYSASRLTYSNTASGTIPTINQLLNVTITAGHNGSTVGEVATFAIRKNGVTITTIRDTITAVSSTPQTIFPIKTVYLTVETTVTNTDYFEIWVTNSIARTITVTDFSFSISST</sequence>
<protein>
    <recommendedName>
        <fullName evidence="3">Intramolecular chaperone auto-processing domain containing protein</fullName>
    </recommendedName>
</protein>
<dbReference type="EMBL" id="LR797816">
    <property type="protein sequence ID" value="CAB4240905.1"/>
    <property type="molecule type" value="Genomic_DNA"/>
</dbReference>
<gene>
    <name evidence="2" type="ORF">UFOVP34_41</name>
    <name evidence="1" type="ORF">UFOVP51_65</name>
</gene>
<evidence type="ECO:0008006" key="3">
    <source>
        <dbReference type="Google" id="ProtNLM"/>
    </source>
</evidence>
<evidence type="ECO:0000313" key="1">
    <source>
        <dbReference type="EMBL" id="CAB4124192.1"/>
    </source>
</evidence>
<accession>A0A6J5KSG2</accession>
<reference evidence="1" key="1">
    <citation type="submission" date="2020-04" db="EMBL/GenBank/DDBJ databases">
        <authorList>
            <person name="Chiriac C."/>
            <person name="Salcher M."/>
            <person name="Ghai R."/>
            <person name="Kavagutti S V."/>
        </authorList>
    </citation>
    <scope>NUCLEOTIDE SEQUENCE</scope>
</reference>
<evidence type="ECO:0000313" key="2">
    <source>
        <dbReference type="EMBL" id="CAB4240905.1"/>
    </source>
</evidence>
<name>A0A6J5KSG2_9CAUD</name>
<organism evidence="1">
    <name type="scientific">uncultured Caudovirales phage</name>
    <dbReference type="NCBI Taxonomy" id="2100421"/>
    <lineage>
        <taxon>Viruses</taxon>
        <taxon>Duplodnaviria</taxon>
        <taxon>Heunggongvirae</taxon>
        <taxon>Uroviricota</taxon>
        <taxon>Caudoviricetes</taxon>
        <taxon>Peduoviridae</taxon>
        <taxon>Maltschvirus</taxon>
        <taxon>Maltschvirus maltsch</taxon>
    </lineage>
</organism>
<dbReference type="EMBL" id="LR796177">
    <property type="protein sequence ID" value="CAB4124192.1"/>
    <property type="molecule type" value="Genomic_DNA"/>
</dbReference>
<proteinExistence type="predicted"/>